<dbReference type="Gene3D" id="3.40.1190.20">
    <property type="match status" value="1"/>
</dbReference>
<feature type="domain" description="Carbohydrate kinase PfkB" evidence="3">
    <location>
        <begin position="27"/>
        <end position="122"/>
    </location>
</feature>
<evidence type="ECO:0000256" key="1">
    <source>
        <dbReference type="ARBA" id="ARBA00022679"/>
    </source>
</evidence>
<evidence type="ECO:0000313" key="4">
    <source>
        <dbReference type="EMBL" id="VFK11238.1"/>
    </source>
</evidence>
<dbReference type="InterPro" id="IPR029056">
    <property type="entry name" value="Ribokinase-like"/>
</dbReference>
<keyword evidence="1" id="KW-0808">Transferase</keyword>
<dbReference type="Pfam" id="PF00294">
    <property type="entry name" value="PfkB"/>
    <property type="match status" value="2"/>
</dbReference>
<protein>
    <submittedName>
        <fullName evidence="4">Sugar or nucleoside kinase, ribokinase family</fullName>
    </submittedName>
</protein>
<evidence type="ECO:0000259" key="3">
    <source>
        <dbReference type="Pfam" id="PF00294"/>
    </source>
</evidence>
<accession>A0A450W2D9</accession>
<dbReference type="InterPro" id="IPR002173">
    <property type="entry name" value="Carboh/pur_kinase_PfkB_CS"/>
</dbReference>
<gene>
    <name evidence="4" type="ORF">BECKLPF1236B_GA0070989_102119</name>
</gene>
<proteinExistence type="predicted"/>
<reference evidence="4" key="1">
    <citation type="submission" date="2019-02" db="EMBL/GenBank/DDBJ databases">
        <authorList>
            <person name="Gruber-Vodicka R. H."/>
            <person name="Seah K. B. B."/>
        </authorList>
    </citation>
    <scope>NUCLEOTIDE SEQUENCE</scope>
    <source>
        <strain evidence="4">BECK_S313</strain>
    </source>
</reference>
<dbReference type="InterPro" id="IPR011611">
    <property type="entry name" value="PfkB_dom"/>
</dbReference>
<dbReference type="PANTHER" id="PTHR10584">
    <property type="entry name" value="SUGAR KINASE"/>
    <property type="match status" value="1"/>
</dbReference>
<dbReference type="EMBL" id="CAADFK010000021">
    <property type="protein sequence ID" value="VFK11238.1"/>
    <property type="molecule type" value="Genomic_DNA"/>
</dbReference>
<feature type="domain" description="Carbohydrate kinase PfkB" evidence="3">
    <location>
        <begin position="205"/>
        <end position="282"/>
    </location>
</feature>
<dbReference type="GO" id="GO:0016301">
    <property type="term" value="F:kinase activity"/>
    <property type="evidence" value="ECO:0007669"/>
    <property type="project" value="UniProtKB-KW"/>
</dbReference>
<dbReference type="SUPFAM" id="SSF53613">
    <property type="entry name" value="Ribokinase-like"/>
    <property type="match status" value="1"/>
</dbReference>
<evidence type="ECO:0000256" key="2">
    <source>
        <dbReference type="ARBA" id="ARBA00022777"/>
    </source>
</evidence>
<dbReference type="AlphaFoldDB" id="A0A450W2D9"/>
<keyword evidence="2 4" id="KW-0418">Kinase</keyword>
<name>A0A450W2D9_9GAMM</name>
<dbReference type="PANTHER" id="PTHR10584:SF166">
    <property type="entry name" value="RIBOKINASE"/>
    <property type="match status" value="1"/>
</dbReference>
<dbReference type="PROSITE" id="PS00584">
    <property type="entry name" value="PFKB_KINASES_2"/>
    <property type="match status" value="1"/>
</dbReference>
<organism evidence="4">
    <name type="scientific">Candidatus Kentrum sp. LPFa</name>
    <dbReference type="NCBI Taxonomy" id="2126335"/>
    <lineage>
        <taxon>Bacteria</taxon>
        <taxon>Pseudomonadati</taxon>
        <taxon>Pseudomonadota</taxon>
        <taxon>Gammaproteobacteria</taxon>
        <taxon>Candidatus Kentrum</taxon>
    </lineage>
</organism>
<sequence length="295" mass="30733">MAENALTVLIIGSVAWDEVICLPNPLRVGAHNAGRPMGARIGGGAANTAMALAVMPSLQSDSHPPVKPIVVSAVGRDAQGTRLMDSLRELGIDAARIHCQGERTTRSLVLLDESGERTIINSMRSTLSLPPDLATIPADCCYARSADPALTPVLEERARVGPVIAHIPPVTDGFRPAQVLVGSASDLDDGFLRDPFSAGQRVAGEVLEWVVITFGAVGAVAFGDGVSLRETAPRVPVKDSTGAGDVFAAGLAFALARGQGMPDALKTAVSWGSASVRYYGAVPRRDCFSDLQGDV</sequence>